<protein>
    <submittedName>
        <fullName evidence="1">Modification methylase</fullName>
    </submittedName>
</protein>
<dbReference type="SUPFAM" id="SSF53335">
    <property type="entry name" value="S-adenosyl-L-methionine-dependent methyltransferases"/>
    <property type="match status" value="1"/>
</dbReference>
<dbReference type="GO" id="GO:0032259">
    <property type="term" value="P:methylation"/>
    <property type="evidence" value="ECO:0007669"/>
    <property type="project" value="UniProtKB-KW"/>
</dbReference>
<dbReference type="Gene3D" id="3.40.50.150">
    <property type="entry name" value="Vaccinia Virus protein VP39"/>
    <property type="match status" value="2"/>
</dbReference>
<dbReference type="GO" id="GO:0008168">
    <property type="term" value="F:methyltransferase activity"/>
    <property type="evidence" value="ECO:0007669"/>
    <property type="project" value="UniProtKB-KW"/>
</dbReference>
<keyword evidence="1" id="KW-0489">Methyltransferase</keyword>
<evidence type="ECO:0000313" key="1">
    <source>
        <dbReference type="EMBL" id="ESE88151.1"/>
    </source>
</evidence>
<evidence type="ECO:0000313" key="2">
    <source>
        <dbReference type="Proteomes" id="UP000017304"/>
    </source>
</evidence>
<dbReference type="Proteomes" id="UP000017304">
    <property type="component" value="Unassembled WGS sequence"/>
</dbReference>
<name>V1HDM6_SALER</name>
<dbReference type="InterPro" id="IPR029063">
    <property type="entry name" value="SAM-dependent_MTases_sf"/>
</dbReference>
<accession>V1HDM6</accession>
<dbReference type="STRING" id="1173950.SEI61121_01080"/>
<dbReference type="EMBL" id="AOXI01000002">
    <property type="protein sequence ID" value="ESE88151.1"/>
    <property type="molecule type" value="Genomic_DNA"/>
</dbReference>
<organism evidence="1 2">
    <name type="scientific">Salmonella enterica subsp. indica serovar 6,14,25:z10:1,(2),7 str. 1121</name>
    <dbReference type="NCBI Taxonomy" id="1173950"/>
    <lineage>
        <taxon>Bacteria</taxon>
        <taxon>Pseudomonadati</taxon>
        <taxon>Pseudomonadota</taxon>
        <taxon>Gammaproteobacteria</taxon>
        <taxon>Enterobacterales</taxon>
        <taxon>Enterobacteriaceae</taxon>
        <taxon>Salmonella</taxon>
    </lineage>
</organism>
<proteinExistence type="predicted"/>
<sequence length="458" mass="51972">MLSRHLPLNASWQDLHSIFNDKQLSSFFEGLEKKYDVIDESDFFSSLVNMSKAGKMPFHRWIRYREGYSGELVKEILLRYPIDSKKEYVMDPMCGSGSSLVAGKQLSIDVLGLDVNAYAVLATNVKCSSYSSTDLKKIQSYINDFKFIKDSNIDHTLSFCDLEKYFPANNLSVVCNIHNWILSTIEDKKYRDFFLLSLFAILEDCSDRKKDGNGLATRPSPVSDPISRMSEQLDMMFSDISIQQYYNVKCIALDHSALELSQAAVKMTAITDKSLGSIIFSPPYANSFDYFESYKLELIFGGYTTSKKIKEDKLRLIRNYRISKPIAAKNKLDCVENICEEILLRIPEKEAETGVKDSRTRLVPNMLRGYFDDMATVISQAYNSLNHNGMMHIVVDQSAYVGVPIPTDLILAHIAENVGFNVAGIINCRRANTSGQQLKKYPYLKSLLRESIVSLCKK</sequence>
<keyword evidence="1" id="KW-0808">Transferase</keyword>
<comment type="caution">
    <text evidence="1">The sequence shown here is derived from an EMBL/GenBank/DDBJ whole genome shotgun (WGS) entry which is preliminary data.</text>
</comment>
<gene>
    <name evidence="1" type="ORF">SEI61121_01080</name>
</gene>
<reference evidence="1 2" key="1">
    <citation type="journal article" date="2013" name="Genome Biol. Evol.">
        <title>Phylogenetic diversity of the enteric pathogen Salmonella enterica subsp. enterica inferred from genome-wide reference-free SNP characters.</title>
        <authorList>
            <person name="Timme R.E."/>
            <person name="Pettengill J.B."/>
            <person name="Allard M.W."/>
            <person name="Strain E."/>
            <person name="Barrangou R."/>
            <person name="Wehnes C."/>
            <person name="Van Kessel J.S."/>
            <person name="Karns J.S."/>
            <person name="Musser S.M."/>
            <person name="Brown E.W."/>
        </authorList>
    </citation>
    <scope>NUCLEOTIDE SEQUENCE [LARGE SCALE GENOMIC DNA]</scope>
    <source>
        <strain evidence="1 2">1121</strain>
    </source>
</reference>
<dbReference type="AlphaFoldDB" id="V1HDM6"/>
<dbReference type="PATRIC" id="fig|1173950.3.peg.233"/>